<evidence type="ECO:0000256" key="5">
    <source>
        <dbReference type="ARBA" id="ARBA00022691"/>
    </source>
</evidence>
<reference evidence="8" key="1">
    <citation type="submission" date="2016-10" db="EMBL/GenBank/DDBJ databases">
        <authorList>
            <person name="Varghese N."/>
            <person name="Submissions S."/>
        </authorList>
    </citation>
    <scope>NUCLEOTIDE SEQUENCE [LARGE SCALE GENOMIC DNA]</scope>
    <source>
        <strain evidence="8">DSM 5918</strain>
    </source>
</reference>
<evidence type="ECO:0000313" key="7">
    <source>
        <dbReference type="EMBL" id="SFK04603.1"/>
    </source>
</evidence>
<dbReference type="Pfam" id="PF01739">
    <property type="entry name" value="CheR"/>
    <property type="match status" value="1"/>
</dbReference>
<dbReference type="Pfam" id="PF03705">
    <property type="entry name" value="CheR_N"/>
    <property type="match status" value="1"/>
</dbReference>
<comment type="catalytic activity">
    <reaction evidence="1">
        <text>L-glutamyl-[protein] + S-adenosyl-L-methionine = [protein]-L-glutamate 5-O-methyl ester + S-adenosyl-L-homocysteine</text>
        <dbReference type="Rhea" id="RHEA:24452"/>
        <dbReference type="Rhea" id="RHEA-COMP:10208"/>
        <dbReference type="Rhea" id="RHEA-COMP:10311"/>
        <dbReference type="ChEBI" id="CHEBI:29973"/>
        <dbReference type="ChEBI" id="CHEBI:57856"/>
        <dbReference type="ChEBI" id="CHEBI:59789"/>
        <dbReference type="ChEBI" id="CHEBI:82795"/>
        <dbReference type="EC" id="2.1.1.80"/>
    </reaction>
</comment>
<dbReference type="STRING" id="52560.SAMN04488082_112117"/>
<keyword evidence="4 7" id="KW-0808">Transferase</keyword>
<dbReference type="PROSITE" id="PS50123">
    <property type="entry name" value="CHER"/>
    <property type="match status" value="1"/>
</dbReference>
<feature type="domain" description="CheR-type methyltransferase" evidence="6">
    <location>
        <begin position="12"/>
        <end position="281"/>
    </location>
</feature>
<dbReference type="Proteomes" id="UP000198635">
    <property type="component" value="Unassembled WGS sequence"/>
</dbReference>
<keyword evidence="8" id="KW-1185">Reference proteome</keyword>
<dbReference type="RefSeq" id="WP_092376053.1">
    <property type="nucleotide sequence ID" value="NZ_FORX01000012.1"/>
</dbReference>
<dbReference type="OrthoDB" id="9786165at2"/>
<dbReference type="InterPro" id="IPR022642">
    <property type="entry name" value="CheR_C"/>
</dbReference>
<dbReference type="GO" id="GO:0008983">
    <property type="term" value="F:protein-glutamate O-methyltransferase activity"/>
    <property type="evidence" value="ECO:0007669"/>
    <property type="project" value="UniProtKB-EC"/>
</dbReference>
<dbReference type="Gene3D" id="3.40.50.150">
    <property type="entry name" value="Vaccinia Virus protein VP39"/>
    <property type="match status" value="1"/>
</dbReference>
<evidence type="ECO:0000259" key="6">
    <source>
        <dbReference type="PROSITE" id="PS50123"/>
    </source>
</evidence>
<protein>
    <recommendedName>
        <fullName evidence="2">protein-glutamate O-methyltransferase</fullName>
        <ecNumber evidence="2">2.1.1.80</ecNumber>
    </recommendedName>
</protein>
<dbReference type="SUPFAM" id="SSF53335">
    <property type="entry name" value="S-adenosyl-L-methionine-dependent methyltransferases"/>
    <property type="match status" value="1"/>
</dbReference>
<dbReference type="InterPro" id="IPR036804">
    <property type="entry name" value="CheR_N_sf"/>
</dbReference>
<dbReference type="InterPro" id="IPR029063">
    <property type="entry name" value="SAM-dependent_MTases_sf"/>
</dbReference>
<dbReference type="PANTHER" id="PTHR24422:SF26">
    <property type="entry name" value="CHEMOTAXIS PROTEIN METHYLTRANSFERASE"/>
    <property type="match status" value="1"/>
</dbReference>
<evidence type="ECO:0000256" key="2">
    <source>
        <dbReference type="ARBA" id="ARBA00012534"/>
    </source>
</evidence>
<dbReference type="InterPro" id="IPR000780">
    <property type="entry name" value="CheR_MeTrfase"/>
</dbReference>
<accession>A0A1I3WBP0</accession>
<dbReference type="Gene3D" id="1.10.155.10">
    <property type="entry name" value="Chemotaxis receptor methyltransferase CheR, N-terminal domain"/>
    <property type="match status" value="1"/>
</dbReference>
<dbReference type="AlphaFoldDB" id="A0A1I3WBP0"/>
<evidence type="ECO:0000256" key="4">
    <source>
        <dbReference type="ARBA" id="ARBA00022679"/>
    </source>
</evidence>
<dbReference type="GO" id="GO:0032259">
    <property type="term" value="P:methylation"/>
    <property type="evidence" value="ECO:0007669"/>
    <property type="project" value="UniProtKB-KW"/>
</dbReference>
<dbReference type="InterPro" id="IPR050903">
    <property type="entry name" value="Bact_Chemotaxis_MeTrfase"/>
</dbReference>
<dbReference type="EMBL" id="FORX01000012">
    <property type="protein sequence ID" value="SFK04603.1"/>
    <property type="molecule type" value="Genomic_DNA"/>
</dbReference>
<keyword evidence="5" id="KW-0949">S-adenosyl-L-methionine</keyword>
<dbReference type="SMART" id="SM00138">
    <property type="entry name" value="MeTrc"/>
    <property type="match status" value="1"/>
</dbReference>
<name>A0A1I3WBP0_9BACT</name>
<dbReference type="InterPro" id="IPR022641">
    <property type="entry name" value="CheR_N"/>
</dbReference>
<dbReference type="InterPro" id="IPR026024">
    <property type="entry name" value="Chemotaxis_MeTrfase_CheR"/>
</dbReference>
<sequence>MYDANGQAAPLMTDKELKQFSEFIYSELGIKITQTKKTMLQARLQRRLRTLSMRSYGQYLEYLQTLKGLEVELPQMVDAVTTNTTSFFREPKHFEFLSQVILPQWQKKHPGQTFAVWNAGCSSGEEPYTTAMTLMDYHERVNPLRFTIVATDISTDILRKAARAVYEDEKIGTIPVEFRRKYLLRSKDRSKRAVRIIPELRETVSFRRLNFMDDFQFREKMDLIFCRNVMIYFDKKTQHELVMKFCNHLEPGGHLFIGHSESLAGTDLPLKQLAPATYMRI</sequence>
<dbReference type="SUPFAM" id="SSF47757">
    <property type="entry name" value="Chemotaxis receptor methyltransferase CheR, N-terminal domain"/>
    <property type="match status" value="1"/>
</dbReference>
<evidence type="ECO:0000256" key="3">
    <source>
        <dbReference type="ARBA" id="ARBA00022603"/>
    </source>
</evidence>
<dbReference type="PIRSF" id="PIRSF000410">
    <property type="entry name" value="CheR"/>
    <property type="match status" value="1"/>
</dbReference>
<keyword evidence="3 7" id="KW-0489">Methyltransferase</keyword>
<dbReference type="PRINTS" id="PR00996">
    <property type="entry name" value="CHERMTFRASE"/>
</dbReference>
<dbReference type="EC" id="2.1.1.80" evidence="2"/>
<gene>
    <name evidence="7" type="ORF">SAMN04488082_112117</name>
</gene>
<evidence type="ECO:0000256" key="1">
    <source>
        <dbReference type="ARBA" id="ARBA00001541"/>
    </source>
</evidence>
<dbReference type="PANTHER" id="PTHR24422">
    <property type="entry name" value="CHEMOTAXIS PROTEIN METHYLTRANSFERASE"/>
    <property type="match status" value="1"/>
</dbReference>
<organism evidence="7 8">
    <name type="scientific">Desulfomicrobium apsheronum</name>
    <dbReference type="NCBI Taxonomy" id="52560"/>
    <lineage>
        <taxon>Bacteria</taxon>
        <taxon>Pseudomonadati</taxon>
        <taxon>Thermodesulfobacteriota</taxon>
        <taxon>Desulfovibrionia</taxon>
        <taxon>Desulfovibrionales</taxon>
        <taxon>Desulfomicrobiaceae</taxon>
        <taxon>Desulfomicrobium</taxon>
    </lineage>
</organism>
<evidence type="ECO:0000313" key="8">
    <source>
        <dbReference type="Proteomes" id="UP000198635"/>
    </source>
</evidence>
<proteinExistence type="predicted"/>